<dbReference type="EMBL" id="BMWV01000003">
    <property type="protein sequence ID" value="GGY35279.1"/>
    <property type="molecule type" value="Genomic_DNA"/>
</dbReference>
<dbReference type="PANTHER" id="PTHR43680:SF2">
    <property type="entry name" value="NITRATE REDUCTASE MOLYBDENUM COFACTOR ASSEMBLY CHAPERONE NARJ"/>
    <property type="match status" value="1"/>
</dbReference>
<dbReference type="GO" id="GO:0042128">
    <property type="term" value="P:nitrate assimilation"/>
    <property type="evidence" value="ECO:0007669"/>
    <property type="project" value="UniProtKB-KW"/>
</dbReference>
<evidence type="ECO:0000313" key="4">
    <source>
        <dbReference type="EMBL" id="QBI01499.1"/>
    </source>
</evidence>
<evidence type="ECO:0000313" key="6">
    <source>
        <dbReference type="Proteomes" id="UP000628442"/>
    </source>
</evidence>
<dbReference type="PANTHER" id="PTHR43680">
    <property type="entry name" value="NITRATE REDUCTASE MOLYBDENUM COFACTOR ASSEMBLY CHAPERONE"/>
    <property type="match status" value="1"/>
</dbReference>
<dbReference type="GO" id="GO:0051131">
    <property type="term" value="P:chaperone-mediated protein complex assembly"/>
    <property type="evidence" value="ECO:0007669"/>
    <property type="project" value="InterPro"/>
</dbReference>
<organism evidence="3 6">
    <name type="scientific">Pseudoduganella albidiflava</name>
    <dbReference type="NCBI Taxonomy" id="321983"/>
    <lineage>
        <taxon>Bacteria</taxon>
        <taxon>Pseudomonadati</taxon>
        <taxon>Pseudomonadota</taxon>
        <taxon>Betaproteobacteria</taxon>
        <taxon>Burkholderiales</taxon>
        <taxon>Oxalobacteraceae</taxon>
        <taxon>Telluria group</taxon>
        <taxon>Pseudoduganella</taxon>
    </lineage>
</organism>
<reference evidence="3" key="1">
    <citation type="journal article" date="2014" name="Int. J. Syst. Evol. Microbiol.">
        <title>Complete genome sequence of Corynebacterium casei LMG S-19264T (=DSM 44701T), isolated from a smear-ripened cheese.</title>
        <authorList>
            <consortium name="US DOE Joint Genome Institute (JGI-PGF)"/>
            <person name="Walter F."/>
            <person name="Albersmeier A."/>
            <person name="Kalinowski J."/>
            <person name="Ruckert C."/>
        </authorList>
    </citation>
    <scope>NUCLEOTIDE SEQUENCE</scope>
    <source>
        <strain evidence="3">KCTC 12343</strain>
    </source>
</reference>
<dbReference type="RefSeq" id="WP_131145620.1">
    <property type="nucleotide sequence ID" value="NZ_BMWV01000003.1"/>
</dbReference>
<dbReference type="InterPro" id="IPR003765">
    <property type="entry name" value="NO3_reductase_chaperone_NarJ"/>
</dbReference>
<dbReference type="Gene3D" id="1.10.3480.10">
    <property type="entry name" value="TorD-like"/>
    <property type="match status" value="1"/>
</dbReference>
<dbReference type="GO" id="GO:0051082">
    <property type="term" value="F:unfolded protein binding"/>
    <property type="evidence" value="ECO:0007669"/>
    <property type="project" value="InterPro"/>
</dbReference>
<accession>A0A411WXS2</accession>
<sequence>MNRHYQMLSLLLQYPEAELVGALREIEAVLAQRPAWRERLQPLLAWLGTTPLIELQQDYVATFDRNPGHSLHLFEHVHGESRDRGQAMVDLIEEYRRHGLDMACDELPDYVPLFLEFLGQLPDQDAARLLGDAVDVLAHLGSKLSASGSPYGVALVLLVEVSPVAPRPLTEPPVRDMDEALETFGPGADGAEPLLNSANARAGLPGGVQPINFHPKKPAPHAVPQA</sequence>
<evidence type="ECO:0000313" key="3">
    <source>
        <dbReference type="EMBL" id="GGY35279.1"/>
    </source>
</evidence>
<keyword evidence="1" id="KW-0534">Nitrate assimilation</keyword>
<dbReference type="InterPro" id="IPR036411">
    <property type="entry name" value="TorD-like_sf"/>
</dbReference>
<dbReference type="OrthoDB" id="8478585at2"/>
<dbReference type="Proteomes" id="UP000292307">
    <property type="component" value="Chromosome"/>
</dbReference>
<name>A0A411WXS2_9BURK</name>
<evidence type="ECO:0000256" key="1">
    <source>
        <dbReference type="ARBA" id="ARBA00023063"/>
    </source>
</evidence>
<reference evidence="4 5" key="2">
    <citation type="submission" date="2019-02" db="EMBL/GenBank/DDBJ databases">
        <title>Draft Genome Sequences of Six Type Strains of the Genus Massilia.</title>
        <authorList>
            <person name="Miess H."/>
            <person name="Frediansyhah A."/>
            <person name="Gross H."/>
        </authorList>
    </citation>
    <scope>NUCLEOTIDE SEQUENCE [LARGE SCALE GENOMIC DNA]</scope>
    <source>
        <strain evidence="4 5">DSM 17472</strain>
    </source>
</reference>
<keyword evidence="5" id="KW-1185">Reference proteome</keyword>
<dbReference type="Pfam" id="PF02613">
    <property type="entry name" value="Nitrate_red_del"/>
    <property type="match status" value="1"/>
</dbReference>
<evidence type="ECO:0000256" key="2">
    <source>
        <dbReference type="SAM" id="MobiDB-lite"/>
    </source>
</evidence>
<dbReference type="Proteomes" id="UP000628442">
    <property type="component" value="Unassembled WGS sequence"/>
</dbReference>
<dbReference type="NCBIfam" id="TIGR00684">
    <property type="entry name" value="narJ"/>
    <property type="match status" value="1"/>
</dbReference>
<dbReference type="SUPFAM" id="SSF89155">
    <property type="entry name" value="TorD-like"/>
    <property type="match status" value="1"/>
</dbReference>
<gene>
    <name evidence="4" type="primary">narJ</name>
    <name evidence="4" type="ORF">EYF70_12035</name>
    <name evidence="3" type="ORF">GCM10007387_16590</name>
</gene>
<dbReference type="EMBL" id="CP036401">
    <property type="protein sequence ID" value="QBI01499.1"/>
    <property type="molecule type" value="Genomic_DNA"/>
</dbReference>
<dbReference type="GO" id="GO:0016530">
    <property type="term" value="F:metallochaperone activity"/>
    <property type="evidence" value="ECO:0007669"/>
    <property type="project" value="TreeGrafter"/>
</dbReference>
<reference evidence="3" key="3">
    <citation type="submission" date="2022-12" db="EMBL/GenBank/DDBJ databases">
        <authorList>
            <person name="Sun Q."/>
            <person name="Kim S."/>
        </authorList>
    </citation>
    <scope>NUCLEOTIDE SEQUENCE</scope>
    <source>
        <strain evidence="3">KCTC 12343</strain>
    </source>
</reference>
<protein>
    <submittedName>
        <fullName evidence="4">Nitrate reductase molybdenum cofactor assembly chaperone</fullName>
    </submittedName>
    <submittedName>
        <fullName evidence="3">Respiratory nitrate reductase subunit delta</fullName>
    </submittedName>
</protein>
<proteinExistence type="predicted"/>
<feature type="region of interest" description="Disordered" evidence="2">
    <location>
        <begin position="206"/>
        <end position="226"/>
    </location>
</feature>
<dbReference type="AlphaFoldDB" id="A0A411WXS2"/>
<dbReference type="InterPro" id="IPR020945">
    <property type="entry name" value="DMSO/NO3_reduct_chaperone"/>
</dbReference>
<evidence type="ECO:0000313" key="5">
    <source>
        <dbReference type="Proteomes" id="UP000292307"/>
    </source>
</evidence>